<dbReference type="InParanoid" id="A0A1D3D1N7"/>
<dbReference type="InterPro" id="IPR045107">
    <property type="entry name" value="SAC3/GANP/THP3"/>
</dbReference>
<comment type="caution">
    <text evidence="2">The sequence shown here is derived from an EMBL/GenBank/DDBJ whole genome shotgun (WGS) entry which is preliminary data.</text>
</comment>
<dbReference type="AlphaFoldDB" id="A0A1D3D1N7"/>
<keyword evidence="3" id="KW-1185">Reference proteome</keyword>
<evidence type="ECO:0000313" key="2">
    <source>
        <dbReference type="EMBL" id="OEH77350.1"/>
    </source>
</evidence>
<evidence type="ECO:0000259" key="1">
    <source>
        <dbReference type="Pfam" id="PF03399"/>
    </source>
</evidence>
<dbReference type="PANTHER" id="PTHR12436:SF4">
    <property type="entry name" value="LEUKOCYTE RECEPTOR CLUSTER MEMBER 8"/>
    <property type="match status" value="1"/>
</dbReference>
<dbReference type="Pfam" id="PF03399">
    <property type="entry name" value="SAC3_GANP"/>
    <property type="match status" value="1"/>
</dbReference>
<gene>
    <name evidence="2" type="ORF">cyc_02869</name>
</gene>
<name>A0A1D3D1N7_9EIME</name>
<sequence>MKGDCENQAVLTSSATPEMHCEADQSASSVYCMRFSSCIFRCSFFARIVAARRSEELGGLSAVEEQRRRLCRLQRFKLQQQEQHQHLQASAAGSPSSFTPMSWEEKLELAKSTERIVGRNLAIEKPYLRLTNAPDPATVRPEHVLHKTLAFLLDVAAAGEDKSGGSCSKGWVYLDEQFRSLRQDLTVQHICNSFTREVYEQNARLALRHRDLGQFNQCQAQLRHLYVCLRVPLDDPQRLEFLCYRLVYMALQGMRLDLLRLYREMAVQERQSPQVQQCRLLGASLLHGNWRRFFRMLGEAPFCVEDLCELFRPKVQMQALVALCRVSPTATVASLQRTLMFPSARDCLDFLEEQKAVFQPRHSRHQQQSAAERLGALVLDCKASLPNFEASPLLKKKVHAMG</sequence>
<accession>A0A1D3D1N7</accession>
<dbReference type="VEuPathDB" id="ToxoDB:cyc_02869"/>
<feature type="domain" description="SAC3/GANP/THP3 conserved" evidence="1">
    <location>
        <begin position="112"/>
        <end position="355"/>
    </location>
</feature>
<reference evidence="2 3" key="1">
    <citation type="journal article" date="2016" name="BMC Genomics">
        <title>Comparative genomics reveals Cyclospora cayetanensis possesses coccidia-like metabolism and invasion components but unique surface antigens.</title>
        <authorList>
            <person name="Liu S."/>
            <person name="Wang L."/>
            <person name="Zheng H."/>
            <person name="Xu Z."/>
            <person name="Roellig D.M."/>
            <person name="Li N."/>
            <person name="Frace M.A."/>
            <person name="Tang K."/>
            <person name="Arrowood M.J."/>
            <person name="Moss D.M."/>
            <person name="Zhang L."/>
            <person name="Feng Y."/>
            <person name="Xiao L."/>
        </authorList>
    </citation>
    <scope>NUCLEOTIDE SEQUENCE [LARGE SCALE GENOMIC DNA]</scope>
    <source>
        <strain evidence="2 3">CHN_HEN01</strain>
    </source>
</reference>
<dbReference type="Gene3D" id="1.25.40.990">
    <property type="match status" value="1"/>
</dbReference>
<dbReference type="Proteomes" id="UP000095192">
    <property type="component" value="Unassembled WGS sequence"/>
</dbReference>
<organism evidence="2 3">
    <name type="scientific">Cyclospora cayetanensis</name>
    <dbReference type="NCBI Taxonomy" id="88456"/>
    <lineage>
        <taxon>Eukaryota</taxon>
        <taxon>Sar</taxon>
        <taxon>Alveolata</taxon>
        <taxon>Apicomplexa</taxon>
        <taxon>Conoidasida</taxon>
        <taxon>Coccidia</taxon>
        <taxon>Eucoccidiorida</taxon>
        <taxon>Eimeriorina</taxon>
        <taxon>Eimeriidae</taxon>
        <taxon>Cyclospora</taxon>
    </lineage>
</organism>
<proteinExistence type="predicted"/>
<dbReference type="EMBL" id="JROU02001115">
    <property type="protein sequence ID" value="OEH77350.1"/>
    <property type="molecule type" value="Genomic_DNA"/>
</dbReference>
<protein>
    <submittedName>
        <fullName evidence="2">Sac3 ganp domain-containing protein</fullName>
    </submittedName>
</protein>
<dbReference type="PANTHER" id="PTHR12436">
    <property type="entry name" value="80 KDA MCM3-ASSOCIATED PROTEIN"/>
    <property type="match status" value="1"/>
</dbReference>
<dbReference type="InterPro" id="IPR005062">
    <property type="entry name" value="SAC3/GANP/THP3_conserved"/>
</dbReference>
<dbReference type="VEuPathDB" id="ToxoDB:LOC34619655"/>
<evidence type="ECO:0000313" key="3">
    <source>
        <dbReference type="Proteomes" id="UP000095192"/>
    </source>
</evidence>
<dbReference type="GO" id="GO:0005634">
    <property type="term" value="C:nucleus"/>
    <property type="evidence" value="ECO:0007669"/>
    <property type="project" value="TreeGrafter"/>
</dbReference>